<evidence type="ECO:0000256" key="5">
    <source>
        <dbReference type="ARBA" id="ARBA00022692"/>
    </source>
</evidence>
<keyword evidence="5 8" id="KW-0812">Transmembrane</keyword>
<evidence type="ECO:0000256" key="6">
    <source>
        <dbReference type="ARBA" id="ARBA00022989"/>
    </source>
</evidence>
<dbReference type="Gene3D" id="1.10.3720.10">
    <property type="entry name" value="MetI-like"/>
    <property type="match status" value="1"/>
</dbReference>
<organism evidence="10 11">
    <name type="scientific">Sebaldella termitidis (strain ATCC 33386 / NCTC 11300)</name>
    <dbReference type="NCBI Taxonomy" id="526218"/>
    <lineage>
        <taxon>Bacteria</taxon>
        <taxon>Fusobacteriati</taxon>
        <taxon>Fusobacteriota</taxon>
        <taxon>Fusobacteriia</taxon>
        <taxon>Fusobacteriales</taxon>
        <taxon>Leptotrichiaceae</taxon>
        <taxon>Sebaldella</taxon>
    </lineage>
</organism>
<feature type="transmembrane region" description="Helical" evidence="8">
    <location>
        <begin position="142"/>
        <end position="161"/>
    </location>
</feature>
<feature type="transmembrane region" description="Helical" evidence="8">
    <location>
        <begin position="182"/>
        <end position="204"/>
    </location>
</feature>
<evidence type="ECO:0000259" key="9">
    <source>
        <dbReference type="PROSITE" id="PS50928"/>
    </source>
</evidence>
<proteinExistence type="inferred from homology"/>
<keyword evidence="11" id="KW-1185">Reference proteome</keyword>
<dbReference type="SUPFAM" id="SSF161098">
    <property type="entry name" value="MetI-like"/>
    <property type="match status" value="1"/>
</dbReference>
<evidence type="ECO:0000313" key="10">
    <source>
        <dbReference type="EMBL" id="ACZ10256.1"/>
    </source>
</evidence>
<dbReference type="PROSITE" id="PS50928">
    <property type="entry name" value="ABC_TM1"/>
    <property type="match status" value="1"/>
</dbReference>
<feature type="transmembrane region" description="Helical" evidence="8">
    <location>
        <begin position="58"/>
        <end position="80"/>
    </location>
</feature>
<comment type="similarity">
    <text evidence="2">Belongs to the binding-protein-dependent transport system permease family. CysTW subfamily.</text>
</comment>
<dbReference type="Proteomes" id="UP000000845">
    <property type="component" value="Chromosome"/>
</dbReference>
<name>D1AQJ6_SEBTE</name>
<dbReference type="STRING" id="526218.Sterm_3417"/>
<keyword evidence="3" id="KW-0813">Transport</keyword>
<feature type="transmembrane region" description="Helical" evidence="8">
    <location>
        <begin position="7"/>
        <end position="31"/>
    </location>
</feature>
<reference evidence="11" key="1">
    <citation type="submission" date="2009-09" db="EMBL/GenBank/DDBJ databases">
        <title>The complete chromosome of Sebaldella termitidis ATCC 33386.</title>
        <authorList>
            <consortium name="US DOE Joint Genome Institute (JGI-PGF)"/>
            <person name="Lucas S."/>
            <person name="Copeland A."/>
            <person name="Lapidus A."/>
            <person name="Glavina del Rio T."/>
            <person name="Dalin E."/>
            <person name="Tice H."/>
            <person name="Bruce D."/>
            <person name="Goodwin L."/>
            <person name="Pitluck S."/>
            <person name="Kyrpides N."/>
            <person name="Mavromatis K."/>
            <person name="Ivanova N."/>
            <person name="Mikhailova N."/>
            <person name="Sims D."/>
            <person name="Meincke L."/>
            <person name="Brettin T."/>
            <person name="Detter J.C."/>
            <person name="Han C."/>
            <person name="Larimer F."/>
            <person name="Land M."/>
            <person name="Hauser L."/>
            <person name="Markowitz V."/>
            <person name="Cheng J.F."/>
            <person name="Hugenholtz P."/>
            <person name="Woyke T."/>
            <person name="Wu D."/>
            <person name="Eisen J.A."/>
        </authorList>
    </citation>
    <scope>NUCLEOTIDE SEQUENCE [LARGE SCALE GENOMIC DNA]</scope>
    <source>
        <strain evidence="11">ATCC 33386 / NCTC 11300</strain>
    </source>
</reference>
<dbReference type="InterPro" id="IPR035906">
    <property type="entry name" value="MetI-like_sf"/>
</dbReference>
<dbReference type="PANTHER" id="PTHR42929">
    <property type="entry name" value="INNER MEMBRANE ABC TRANSPORTER PERMEASE PROTEIN YDCU-RELATED-RELATED"/>
    <property type="match status" value="1"/>
</dbReference>
<evidence type="ECO:0000256" key="8">
    <source>
        <dbReference type="SAM" id="Phobius"/>
    </source>
</evidence>
<evidence type="ECO:0000256" key="7">
    <source>
        <dbReference type="ARBA" id="ARBA00023136"/>
    </source>
</evidence>
<protein>
    <submittedName>
        <fullName evidence="10">Binding-protein-dependent transport systems inner membrane component</fullName>
    </submittedName>
</protein>
<dbReference type="RefSeq" id="WP_012862838.1">
    <property type="nucleotide sequence ID" value="NC_013517.1"/>
</dbReference>
<dbReference type="AlphaFoldDB" id="D1AQJ6"/>
<dbReference type="GO" id="GO:0005886">
    <property type="term" value="C:plasma membrane"/>
    <property type="evidence" value="ECO:0007669"/>
    <property type="project" value="UniProtKB-SubCell"/>
</dbReference>
<feature type="transmembrane region" description="Helical" evidence="8">
    <location>
        <begin position="242"/>
        <end position="260"/>
    </location>
</feature>
<dbReference type="EMBL" id="CP001739">
    <property type="protein sequence ID" value="ACZ10256.1"/>
    <property type="molecule type" value="Genomic_DNA"/>
</dbReference>
<keyword evidence="4" id="KW-1003">Cell membrane</keyword>
<evidence type="ECO:0000256" key="2">
    <source>
        <dbReference type="ARBA" id="ARBA00007069"/>
    </source>
</evidence>
<dbReference type="PANTHER" id="PTHR42929:SF1">
    <property type="entry name" value="INNER MEMBRANE ABC TRANSPORTER PERMEASE PROTEIN YDCU-RELATED"/>
    <property type="match status" value="1"/>
</dbReference>
<evidence type="ECO:0000313" key="11">
    <source>
        <dbReference type="Proteomes" id="UP000000845"/>
    </source>
</evidence>
<keyword evidence="6 8" id="KW-1133">Transmembrane helix</keyword>
<sequence>MNKRRKGIILTVPYIVLSLFFLILPLVGLIFKSFSQGLGSWIRVLSNPLYIEGLKNSMILSVWVTAESAAAGSIIAVLWYKRLAKHSWFLSFLNYSANNGGIGLAFALLATLGTNGFLTIILRRIGIRIYPNFDIVSLTGIHFAYLSFLVPYMTILFLPAVGSLKPEWWSAACTLGAGKKRYILKIAGPVLFPSFMASTTLVFLTSLGTYATAQAISSDRINLITIQIGYLMQMSLFRQVDAYTISILLFLIMMIFIVIYKKTNEKAGRWLR</sequence>
<accession>D1AQJ6</accession>
<dbReference type="eggNOG" id="COG4132">
    <property type="taxonomic scope" value="Bacteria"/>
</dbReference>
<comment type="subcellular location">
    <subcellularLocation>
        <location evidence="1">Cell membrane</location>
        <topology evidence="1">Multi-pass membrane protein</topology>
    </subcellularLocation>
</comment>
<evidence type="ECO:0000256" key="4">
    <source>
        <dbReference type="ARBA" id="ARBA00022475"/>
    </source>
</evidence>
<keyword evidence="7 8" id="KW-0472">Membrane</keyword>
<evidence type="ECO:0000256" key="3">
    <source>
        <dbReference type="ARBA" id="ARBA00022448"/>
    </source>
</evidence>
<dbReference type="GO" id="GO:0055085">
    <property type="term" value="P:transmembrane transport"/>
    <property type="evidence" value="ECO:0007669"/>
    <property type="project" value="InterPro"/>
</dbReference>
<feature type="transmembrane region" description="Helical" evidence="8">
    <location>
        <begin position="101"/>
        <end position="122"/>
    </location>
</feature>
<dbReference type="InterPro" id="IPR000515">
    <property type="entry name" value="MetI-like"/>
</dbReference>
<evidence type="ECO:0000256" key="1">
    <source>
        <dbReference type="ARBA" id="ARBA00004651"/>
    </source>
</evidence>
<reference evidence="10 11" key="2">
    <citation type="journal article" date="2010" name="Stand. Genomic Sci.">
        <title>Complete genome sequence of Sebaldella termitidis type strain (NCTC 11300).</title>
        <authorList>
            <person name="Harmon-Smith M."/>
            <person name="Celia L."/>
            <person name="Chertkov O."/>
            <person name="Lapidus A."/>
            <person name="Copeland A."/>
            <person name="Glavina Del Rio T."/>
            <person name="Nolan M."/>
            <person name="Lucas S."/>
            <person name="Tice H."/>
            <person name="Cheng J.F."/>
            <person name="Han C."/>
            <person name="Detter J.C."/>
            <person name="Bruce D."/>
            <person name="Goodwin L."/>
            <person name="Pitluck S."/>
            <person name="Pati A."/>
            <person name="Liolios K."/>
            <person name="Ivanova N."/>
            <person name="Mavromatis K."/>
            <person name="Mikhailova N."/>
            <person name="Chen A."/>
            <person name="Palaniappan K."/>
            <person name="Land M."/>
            <person name="Hauser L."/>
            <person name="Chang Y.J."/>
            <person name="Jeffries C.D."/>
            <person name="Brettin T."/>
            <person name="Goker M."/>
            <person name="Beck B."/>
            <person name="Bristow J."/>
            <person name="Eisen J.A."/>
            <person name="Markowitz V."/>
            <person name="Hugenholtz P."/>
            <person name="Kyrpides N.C."/>
            <person name="Klenk H.P."/>
            <person name="Chen F."/>
        </authorList>
    </citation>
    <scope>NUCLEOTIDE SEQUENCE [LARGE SCALE GENOMIC DNA]</scope>
    <source>
        <strain evidence="11">ATCC 33386 / NCTC 11300</strain>
    </source>
</reference>
<dbReference type="KEGG" id="str:Sterm_3417"/>
<gene>
    <name evidence="10" type="ordered locus">Sterm_3417</name>
</gene>
<feature type="domain" description="ABC transmembrane type-1" evidence="9">
    <location>
        <begin position="54"/>
        <end position="260"/>
    </location>
</feature>
<dbReference type="HOGENOM" id="CLU_016047_18_6_0"/>